<keyword evidence="6" id="KW-1015">Disulfide bond</keyword>
<reference evidence="11 12" key="1">
    <citation type="journal article" date="2018" name="Biotechnol. Adv.">
        <title>Improved genomic resources and new bioinformatic workflow for the carcinogenic parasite Clonorchis sinensis: Biotechnological implications.</title>
        <authorList>
            <person name="Wang D."/>
            <person name="Korhonen P.K."/>
            <person name="Gasser R.B."/>
            <person name="Young N.D."/>
        </authorList>
    </citation>
    <scope>NUCLEOTIDE SEQUENCE [LARGE SCALE GENOMIC DNA]</scope>
    <source>
        <strain evidence="11">Cs-k2</strain>
    </source>
</reference>
<organism evidence="11 12">
    <name type="scientific">Clonorchis sinensis</name>
    <name type="common">Chinese liver fluke</name>
    <dbReference type="NCBI Taxonomy" id="79923"/>
    <lineage>
        <taxon>Eukaryota</taxon>
        <taxon>Metazoa</taxon>
        <taxon>Spiralia</taxon>
        <taxon>Lophotrochozoa</taxon>
        <taxon>Platyhelminthes</taxon>
        <taxon>Trematoda</taxon>
        <taxon>Digenea</taxon>
        <taxon>Opisthorchiida</taxon>
        <taxon>Opisthorchiata</taxon>
        <taxon>Opisthorchiidae</taxon>
        <taxon>Clonorchis</taxon>
    </lineage>
</organism>
<keyword evidence="5 8" id="KW-0560">Oxidoreductase</keyword>
<dbReference type="Pfam" id="PF04777">
    <property type="entry name" value="Evr1_Alr"/>
    <property type="match status" value="1"/>
</dbReference>
<keyword evidence="8" id="KW-1133">Transmembrane helix</keyword>
<evidence type="ECO:0000313" key="12">
    <source>
        <dbReference type="Proteomes" id="UP000286415"/>
    </source>
</evidence>
<comment type="cofactor">
    <cofactor evidence="1 8">
        <name>FAD</name>
        <dbReference type="ChEBI" id="CHEBI:57692"/>
    </cofactor>
</comment>
<reference evidence="11 12" key="2">
    <citation type="journal article" date="2021" name="Genomics">
        <title>High-quality reference genome for Clonorchis sinensis.</title>
        <authorList>
            <person name="Young N.D."/>
            <person name="Stroehlein A.J."/>
            <person name="Kinkar L."/>
            <person name="Wang T."/>
            <person name="Sohn W.M."/>
            <person name="Chang B.C.H."/>
            <person name="Kaur P."/>
            <person name="Weisz D."/>
            <person name="Dudchenko O."/>
            <person name="Aiden E.L."/>
            <person name="Korhonen P.K."/>
            <person name="Gasser R.B."/>
        </authorList>
    </citation>
    <scope>NUCLEOTIDE SEQUENCE [LARGE SCALE GENOMIC DNA]</scope>
    <source>
        <strain evidence="11">Cs-k2</strain>
    </source>
</reference>
<dbReference type="AlphaFoldDB" id="A0A8T1MGZ6"/>
<dbReference type="InterPro" id="IPR036774">
    <property type="entry name" value="ERV/ALR_sulphydryl_oxid_sf"/>
</dbReference>
<comment type="catalytic activity">
    <reaction evidence="8">
        <text>2 R'C(R)SH + O2 = R'C(R)S-S(R)CR' + H2O2</text>
        <dbReference type="Rhea" id="RHEA:17357"/>
        <dbReference type="ChEBI" id="CHEBI:15379"/>
        <dbReference type="ChEBI" id="CHEBI:16240"/>
        <dbReference type="ChEBI" id="CHEBI:16520"/>
        <dbReference type="ChEBI" id="CHEBI:17412"/>
        <dbReference type="EC" id="1.8.3.2"/>
    </reaction>
</comment>
<dbReference type="SUPFAM" id="SSF69000">
    <property type="entry name" value="FAD-dependent thiol oxidase"/>
    <property type="match status" value="1"/>
</dbReference>
<dbReference type="GO" id="GO:0005615">
    <property type="term" value="C:extracellular space"/>
    <property type="evidence" value="ECO:0007669"/>
    <property type="project" value="TreeGrafter"/>
</dbReference>
<keyword evidence="3 9" id="KW-0732">Signal</keyword>
<accession>A0A8T1MGZ6</accession>
<dbReference type="PROSITE" id="PS51324">
    <property type="entry name" value="ERV_ALR"/>
    <property type="match status" value="1"/>
</dbReference>
<gene>
    <name evidence="11" type="ORF">CSKR_200681</name>
</gene>
<dbReference type="PANTHER" id="PTHR22897">
    <property type="entry name" value="QUIESCIN Q6-RELATED SULFHYDRYL OXIDASE"/>
    <property type="match status" value="1"/>
</dbReference>
<evidence type="ECO:0000313" key="11">
    <source>
        <dbReference type="EMBL" id="KAG5448126.1"/>
    </source>
</evidence>
<evidence type="ECO:0000259" key="10">
    <source>
        <dbReference type="PROSITE" id="PS51324"/>
    </source>
</evidence>
<keyword evidence="8" id="KW-0472">Membrane</keyword>
<evidence type="ECO:0000256" key="7">
    <source>
        <dbReference type="ARBA" id="ARBA00023180"/>
    </source>
</evidence>
<dbReference type="EC" id="1.8.3.2" evidence="8"/>
<evidence type="ECO:0000256" key="4">
    <source>
        <dbReference type="ARBA" id="ARBA00022827"/>
    </source>
</evidence>
<dbReference type="PANTHER" id="PTHR22897:SF8">
    <property type="entry name" value="SULFHYDRYL OXIDASE"/>
    <property type="match status" value="1"/>
</dbReference>
<dbReference type="InterPro" id="IPR042568">
    <property type="entry name" value="QSOX_FAD-bd_sf"/>
</dbReference>
<dbReference type="Gene3D" id="1.20.120.310">
    <property type="entry name" value="ERV/ALR sulfhydryl oxidase domain"/>
    <property type="match status" value="1"/>
</dbReference>
<evidence type="ECO:0000256" key="1">
    <source>
        <dbReference type="ARBA" id="ARBA00001974"/>
    </source>
</evidence>
<keyword evidence="8" id="KW-0812">Transmembrane</keyword>
<evidence type="ECO:0000256" key="8">
    <source>
        <dbReference type="RuleBase" id="RU371123"/>
    </source>
</evidence>
<protein>
    <recommendedName>
        <fullName evidence="8">Sulfhydryl oxidase</fullName>
        <ecNumber evidence="8">1.8.3.2</ecNumber>
    </recommendedName>
</protein>
<sequence length="550" mass="61983">MFAFLPVLLWALFPLTFGGDYSKLDNVVYLTAENFTELTDGGRWLVVFYFHSCGGCTQYQPFFSNFSIYLKDWNPLLKVGAVDCELKVNGGICSSFTVVGVPDLRYLPEKRSVNDTGIVIDSEKESFIGLRNKLLDFLKHEISLDGSSAQSKKLLTILSNIDQPVPLDREHGETTTTLKLEVSNPMDQRPTVRIPVYSDDIFLSLTILFFNDISLIGVIHRDELAGLREFLFVLSKLLPASEDYRAKLSELYQWVNSIYDHPKSAKQLTGGLWLDKLGEIQFPEFRGEFVACKGSKPGYRGYPCGLWILFHVLTVEHYNIGDKHPELAGDAVAHAMNRFIPRFFSCTICAFHFAANSANIVRSGEPRFPEHRLKPSEFSWNETILSQLPAAPTTAFEEVLWLNAVHNRVNKRLSGDITEDPMAKKIQYPPRDLCPACWSHDPENDEKYVLGKTKETKAVLFDFLVNHYKPTSWVTAALPLSFLKLKGLVEWEDSTSRDLTTVVVISVVITIIAVVAILLLSRFIWRCRTRKGGVSGYSHPGSTGLLSARP</sequence>
<keyword evidence="7" id="KW-0325">Glycoprotein</keyword>
<dbReference type="Gene3D" id="1.20.120.1960">
    <property type="entry name" value="QSOX sulfhydryl oxidase domain"/>
    <property type="match status" value="1"/>
</dbReference>
<feature type="chain" id="PRO_5035918778" description="Sulfhydryl oxidase" evidence="9">
    <location>
        <begin position="19"/>
        <end position="550"/>
    </location>
</feature>
<dbReference type="GO" id="GO:0016971">
    <property type="term" value="F:flavin-dependent sulfhydryl oxidase activity"/>
    <property type="evidence" value="ECO:0007669"/>
    <property type="project" value="InterPro"/>
</dbReference>
<name>A0A8T1MGZ6_CLOSI</name>
<evidence type="ECO:0000256" key="6">
    <source>
        <dbReference type="ARBA" id="ARBA00023157"/>
    </source>
</evidence>
<dbReference type="EMBL" id="NIRI02000042">
    <property type="protein sequence ID" value="KAG5448126.1"/>
    <property type="molecule type" value="Genomic_DNA"/>
</dbReference>
<feature type="transmembrane region" description="Helical" evidence="8">
    <location>
        <begin position="502"/>
        <end position="525"/>
    </location>
</feature>
<evidence type="ECO:0000256" key="9">
    <source>
        <dbReference type="SAM" id="SignalP"/>
    </source>
</evidence>
<dbReference type="Gene3D" id="3.40.30.10">
    <property type="entry name" value="Glutaredoxin"/>
    <property type="match status" value="1"/>
</dbReference>
<dbReference type="InterPro" id="IPR017905">
    <property type="entry name" value="ERV/ALR_sulphydryl_oxidase"/>
</dbReference>
<dbReference type="Proteomes" id="UP000286415">
    <property type="component" value="Unassembled WGS sequence"/>
</dbReference>
<evidence type="ECO:0000256" key="3">
    <source>
        <dbReference type="ARBA" id="ARBA00022729"/>
    </source>
</evidence>
<keyword evidence="4 8" id="KW-0274">FAD</keyword>
<dbReference type="SUPFAM" id="SSF52833">
    <property type="entry name" value="Thioredoxin-like"/>
    <property type="match status" value="1"/>
</dbReference>
<dbReference type="Pfam" id="PF00085">
    <property type="entry name" value="Thioredoxin"/>
    <property type="match status" value="1"/>
</dbReference>
<keyword evidence="2 8" id="KW-0285">Flavoprotein</keyword>
<keyword evidence="12" id="KW-1185">Reference proteome</keyword>
<dbReference type="GO" id="GO:0003756">
    <property type="term" value="F:protein disulfide isomerase activity"/>
    <property type="evidence" value="ECO:0007669"/>
    <property type="project" value="TreeGrafter"/>
</dbReference>
<comment type="caution">
    <text evidence="11">The sequence shown here is derived from an EMBL/GenBank/DDBJ whole genome shotgun (WGS) entry which is preliminary data.</text>
</comment>
<dbReference type="InterPro" id="IPR013766">
    <property type="entry name" value="Thioredoxin_domain"/>
</dbReference>
<evidence type="ECO:0000256" key="2">
    <source>
        <dbReference type="ARBA" id="ARBA00022630"/>
    </source>
</evidence>
<dbReference type="InterPro" id="IPR036249">
    <property type="entry name" value="Thioredoxin-like_sf"/>
</dbReference>
<dbReference type="InterPro" id="IPR039798">
    <property type="entry name" value="Sulfhydryl_oxidase"/>
</dbReference>
<dbReference type="GO" id="GO:0000139">
    <property type="term" value="C:Golgi membrane"/>
    <property type="evidence" value="ECO:0007669"/>
    <property type="project" value="TreeGrafter"/>
</dbReference>
<evidence type="ECO:0000256" key="5">
    <source>
        <dbReference type="ARBA" id="ARBA00023002"/>
    </source>
</evidence>
<dbReference type="GO" id="GO:0006457">
    <property type="term" value="P:protein folding"/>
    <property type="evidence" value="ECO:0007669"/>
    <property type="project" value="TreeGrafter"/>
</dbReference>
<dbReference type="OrthoDB" id="59470at2759"/>
<proteinExistence type="predicted"/>
<feature type="signal peptide" evidence="9">
    <location>
        <begin position="1"/>
        <end position="18"/>
    </location>
</feature>
<feature type="domain" description="ERV/ALR sulfhydryl oxidase" evidence="10">
    <location>
        <begin position="295"/>
        <end position="428"/>
    </location>
</feature>